<dbReference type="EMBL" id="JAKOGI010001009">
    <property type="protein sequence ID" value="KAJ8428415.1"/>
    <property type="molecule type" value="Genomic_DNA"/>
</dbReference>
<dbReference type="GO" id="GO:0043565">
    <property type="term" value="F:sequence-specific DNA binding"/>
    <property type="evidence" value="ECO:0007669"/>
    <property type="project" value="InterPro"/>
</dbReference>
<comment type="caution">
    <text evidence="2">The sequence shown here is derived from an EMBL/GenBank/DDBJ whole genome shotgun (WGS) entry which is preliminary data.</text>
</comment>
<sequence>MSLSCTSSAGERFSCYYESWLKKLEGHLQQLVLGRQLEYESIIVSLTAHHKDYYRAKWAEAHEDVLAFFSPQWASPLEAAFLWMTGWKPSMAFQLVDSLRRTRAPLTTLAQLTEAQVLRIDDLRARIRSEEEKVERDMERQQMALGGQRMVELARLASRTNEAREQVMRQVDGAVKGLLQGLQKVMKIADYTRLKTLKGLLDVLNPRQGVDFLAVFAMLQIQMRKLGKERAAASSTNIMKGNRLGQKGT</sequence>
<evidence type="ECO:0000313" key="3">
    <source>
        <dbReference type="Proteomes" id="UP001153076"/>
    </source>
</evidence>
<dbReference type="PROSITE" id="PS51806">
    <property type="entry name" value="DOG1"/>
    <property type="match status" value="1"/>
</dbReference>
<protein>
    <recommendedName>
        <fullName evidence="1">DOG1 domain-containing protein</fullName>
    </recommendedName>
</protein>
<keyword evidence="3" id="KW-1185">Reference proteome</keyword>
<evidence type="ECO:0000313" key="2">
    <source>
        <dbReference type="EMBL" id="KAJ8428415.1"/>
    </source>
</evidence>
<dbReference type="InterPro" id="IPR051886">
    <property type="entry name" value="Seed_Dev/Stress_Resp_Reg"/>
</dbReference>
<dbReference type="InterPro" id="IPR025422">
    <property type="entry name" value="TGA_domain"/>
</dbReference>
<proteinExistence type="predicted"/>
<feature type="domain" description="DOG1" evidence="1">
    <location>
        <begin position="10"/>
        <end position="233"/>
    </location>
</feature>
<dbReference type="PANTHER" id="PTHR46354:SF2">
    <property type="entry name" value="PROTEIN DOG1-LIKE 4"/>
    <property type="match status" value="1"/>
</dbReference>
<accession>A0A9Q1H0D2</accession>
<name>A0A9Q1H0D2_9CARY</name>
<dbReference type="Proteomes" id="UP001153076">
    <property type="component" value="Unassembled WGS sequence"/>
</dbReference>
<gene>
    <name evidence="2" type="ORF">Cgig2_024561</name>
</gene>
<organism evidence="2 3">
    <name type="scientific">Carnegiea gigantea</name>
    <dbReference type="NCBI Taxonomy" id="171969"/>
    <lineage>
        <taxon>Eukaryota</taxon>
        <taxon>Viridiplantae</taxon>
        <taxon>Streptophyta</taxon>
        <taxon>Embryophyta</taxon>
        <taxon>Tracheophyta</taxon>
        <taxon>Spermatophyta</taxon>
        <taxon>Magnoliopsida</taxon>
        <taxon>eudicotyledons</taxon>
        <taxon>Gunneridae</taxon>
        <taxon>Pentapetalae</taxon>
        <taxon>Caryophyllales</taxon>
        <taxon>Cactineae</taxon>
        <taxon>Cactaceae</taxon>
        <taxon>Cactoideae</taxon>
        <taxon>Echinocereeae</taxon>
        <taxon>Carnegiea</taxon>
    </lineage>
</organism>
<dbReference type="Pfam" id="PF14144">
    <property type="entry name" value="DOG1"/>
    <property type="match status" value="1"/>
</dbReference>
<dbReference type="AlphaFoldDB" id="A0A9Q1H0D2"/>
<dbReference type="GO" id="GO:0006351">
    <property type="term" value="P:DNA-templated transcription"/>
    <property type="evidence" value="ECO:0007669"/>
    <property type="project" value="InterPro"/>
</dbReference>
<dbReference type="PANTHER" id="PTHR46354">
    <property type="entry name" value="DOG1 DOMAIN-CONTAINING PROTEIN"/>
    <property type="match status" value="1"/>
</dbReference>
<evidence type="ECO:0000259" key="1">
    <source>
        <dbReference type="PROSITE" id="PS51806"/>
    </source>
</evidence>
<dbReference type="OrthoDB" id="1895294at2759"/>
<reference evidence="2" key="1">
    <citation type="submission" date="2022-04" db="EMBL/GenBank/DDBJ databases">
        <title>Carnegiea gigantea Genome sequencing and assembly v2.</title>
        <authorList>
            <person name="Copetti D."/>
            <person name="Sanderson M.J."/>
            <person name="Burquez A."/>
            <person name="Wojciechowski M.F."/>
        </authorList>
    </citation>
    <scope>NUCLEOTIDE SEQUENCE</scope>
    <source>
        <strain evidence="2">SGP5-SGP5p</strain>
        <tissue evidence="2">Aerial part</tissue>
    </source>
</reference>